<organism evidence="1 2">
    <name type="scientific">Sedimentitalea xiamensis</name>
    <dbReference type="NCBI Taxonomy" id="3050037"/>
    <lineage>
        <taxon>Bacteria</taxon>
        <taxon>Pseudomonadati</taxon>
        <taxon>Pseudomonadota</taxon>
        <taxon>Alphaproteobacteria</taxon>
        <taxon>Rhodobacterales</taxon>
        <taxon>Paracoccaceae</taxon>
        <taxon>Sedimentitalea</taxon>
    </lineage>
</organism>
<proteinExistence type="predicted"/>
<dbReference type="EMBL" id="JASNJE010000011">
    <property type="protein sequence ID" value="MDK3073609.1"/>
    <property type="molecule type" value="Genomic_DNA"/>
</dbReference>
<evidence type="ECO:0000313" key="2">
    <source>
        <dbReference type="Proteomes" id="UP001227126"/>
    </source>
</evidence>
<accession>A0ABT7FER0</accession>
<evidence type="ECO:0000313" key="1">
    <source>
        <dbReference type="EMBL" id="MDK3073609.1"/>
    </source>
</evidence>
<name>A0ABT7FER0_9RHOB</name>
<dbReference type="Proteomes" id="UP001227126">
    <property type="component" value="Unassembled WGS sequence"/>
</dbReference>
<comment type="caution">
    <text evidence="1">The sequence shown here is derived from an EMBL/GenBank/DDBJ whole genome shotgun (WGS) entry which is preliminary data.</text>
</comment>
<keyword evidence="2" id="KW-1185">Reference proteome</keyword>
<gene>
    <name evidence="1" type="ORF">QO034_10845</name>
</gene>
<reference evidence="1 2" key="1">
    <citation type="submission" date="2023-05" db="EMBL/GenBank/DDBJ databases">
        <title>Sedimentitalea sp. nov. JM2-8.</title>
        <authorList>
            <person name="Huang J."/>
        </authorList>
    </citation>
    <scope>NUCLEOTIDE SEQUENCE [LARGE SCALE GENOMIC DNA]</scope>
    <source>
        <strain evidence="1 2">JM2-8</strain>
    </source>
</reference>
<sequence length="148" mass="15727">MALTESQRDFVEIFVLGRSAPIDTGGDDPLAVWNSAKESTDAGISALQAAIRSYKHPDLDNIADAGLNGVTEGNQTAMMRALMEFRGAAPADRAKKAVALVQQVDAYRGFLDSNRVIALCERNPFGVSVPIRAQLGAALDRIAAIAAR</sequence>
<protein>
    <submittedName>
        <fullName evidence="1">Uncharacterized protein</fullName>
    </submittedName>
</protein>